<dbReference type="Pfam" id="PF13649">
    <property type="entry name" value="Methyltransf_25"/>
    <property type="match status" value="1"/>
</dbReference>
<reference evidence="5 6" key="1">
    <citation type="submission" date="2023-06" db="EMBL/GenBank/DDBJ databases">
        <title>Roseiconus lacunae JC819 isolated from Gulf of Mannar region, Tamil Nadu.</title>
        <authorList>
            <person name="Pk S."/>
            <person name="Ch S."/>
            <person name="Ch V.R."/>
        </authorList>
    </citation>
    <scope>NUCLEOTIDE SEQUENCE [LARGE SCALE GENOMIC DNA]</scope>
    <source>
        <strain evidence="5 6">JC819</strain>
    </source>
</reference>
<dbReference type="GO" id="GO:0032259">
    <property type="term" value="P:methylation"/>
    <property type="evidence" value="ECO:0007669"/>
    <property type="project" value="UniProtKB-KW"/>
</dbReference>
<keyword evidence="1 5" id="KW-0489">Methyltransferase</keyword>
<comment type="caution">
    <text evidence="5">The sequence shown here is derived from an EMBL/GenBank/DDBJ whole genome shotgun (WGS) entry which is preliminary data.</text>
</comment>
<evidence type="ECO:0000256" key="2">
    <source>
        <dbReference type="ARBA" id="ARBA00022679"/>
    </source>
</evidence>
<accession>A0ABT7PQN5</accession>
<dbReference type="CDD" id="cd02440">
    <property type="entry name" value="AdoMet_MTases"/>
    <property type="match status" value="1"/>
</dbReference>
<evidence type="ECO:0000313" key="6">
    <source>
        <dbReference type="Proteomes" id="UP001239462"/>
    </source>
</evidence>
<dbReference type="Gene3D" id="3.40.50.150">
    <property type="entry name" value="Vaccinia Virus protein VP39"/>
    <property type="match status" value="1"/>
</dbReference>
<dbReference type="EMBL" id="JASZZN010000026">
    <property type="protein sequence ID" value="MDM4018822.1"/>
    <property type="molecule type" value="Genomic_DNA"/>
</dbReference>
<sequence>MLRQRRLVPELMDDPELDVDRHHAALAGLRRINYFSRSVSVLWSAICAERTRLNNRPLRILDVACGGGDTVFSIARRAKQSGVELTIDGCDISEQALRYAHQNPANVNPRQHKFIQADVIADDVPEGYDIVMSSLFLHHLTEQDAVILLKNMASKCEHCVLVDDLRRTLSGYMLAWAGCRLLSRSKIVHFDGPQSVRAAFTPSEVLRLTEQACMRPIELKRHWPQRFLLRWGKT</sequence>
<proteinExistence type="predicted"/>
<protein>
    <submittedName>
        <fullName evidence="5">Methyltransferase domain-containing protein</fullName>
    </submittedName>
</protein>
<dbReference type="PANTHER" id="PTHR43464">
    <property type="entry name" value="METHYLTRANSFERASE"/>
    <property type="match status" value="1"/>
</dbReference>
<dbReference type="RefSeq" id="WP_289166785.1">
    <property type="nucleotide sequence ID" value="NZ_CP141221.1"/>
</dbReference>
<evidence type="ECO:0000259" key="4">
    <source>
        <dbReference type="Pfam" id="PF13649"/>
    </source>
</evidence>
<dbReference type="GO" id="GO:0008168">
    <property type="term" value="F:methyltransferase activity"/>
    <property type="evidence" value="ECO:0007669"/>
    <property type="project" value="UniProtKB-KW"/>
</dbReference>
<keyword evidence="2" id="KW-0808">Transferase</keyword>
<gene>
    <name evidence="5" type="ORF">QTN89_25435</name>
</gene>
<dbReference type="SUPFAM" id="SSF53335">
    <property type="entry name" value="S-adenosyl-L-methionine-dependent methyltransferases"/>
    <property type="match status" value="1"/>
</dbReference>
<dbReference type="InterPro" id="IPR029063">
    <property type="entry name" value="SAM-dependent_MTases_sf"/>
</dbReference>
<evidence type="ECO:0000256" key="1">
    <source>
        <dbReference type="ARBA" id="ARBA00022603"/>
    </source>
</evidence>
<evidence type="ECO:0000256" key="3">
    <source>
        <dbReference type="ARBA" id="ARBA00022691"/>
    </source>
</evidence>
<feature type="domain" description="Methyltransferase" evidence="4">
    <location>
        <begin position="60"/>
        <end position="154"/>
    </location>
</feature>
<dbReference type="Proteomes" id="UP001239462">
    <property type="component" value="Unassembled WGS sequence"/>
</dbReference>
<dbReference type="PANTHER" id="PTHR43464:SF19">
    <property type="entry name" value="UBIQUINONE BIOSYNTHESIS O-METHYLTRANSFERASE, MITOCHONDRIAL"/>
    <property type="match status" value="1"/>
</dbReference>
<organism evidence="5 6">
    <name type="scientific">Roseiconus lacunae</name>
    <dbReference type="NCBI Taxonomy" id="2605694"/>
    <lineage>
        <taxon>Bacteria</taxon>
        <taxon>Pseudomonadati</taxon>
        <taxon>Planctomycetota</taxon>
        <taxon>Planctomycetia</taxon>
        <taxon>Pirellulales</taxon>
        <taxon>Pirellulaceae</taxon>
        <taxon>Roseiconus</taxon>
    </lineage>
</organism>
<dbReference type="InterPro" id="IPR041698">
    <property type="entry name" value="Methyltransf_25"/>
</dbReference>
<keyword evidence="6" id="KW-1185">Reference proteome</keyword>
<name>A0ABT7PQN5_9BACT</name>
<evidence type="ECO:0000313" key="5">
    <source>
        <dbReference type="EMBL" id="MDM4018822.1"/>
    </source>
</evidence>
<keyword evidence="3" id="KW-0949">S-adenosyl-L-methionine</keyword>